<dbReference type="Proteomes" id="UP000286268">
    <property type="component" value="Chromosome"/>
</dbReference>
<gene>
    <name evidence="2" type="ORF">C1I91_12965</name>
</gene>
<dbReference type="EMBL" id="CP025746">
    <property type="protein sequence ID" value="QAA32478.1"/>
    <property type="molecule type" value="Genomic_DNA"/>
</dbReference>
<dbReference type="RefSeq" id="WP_128213266.1">
    <property type="nucleotide sequence ID" value="NZ_CP025746.1"/>
</dbReference>
<feature type="transmembrane region" description="Helical" evidence="1">
    <location>
        <begin position="45"/>
        <end position="68"/>
    </location>
</feature>
<evidence type="ECO:0000313" key="2">
    <source>
        <dbReference type="EMBL" id="QAA32478.1"/>
    </source>
</evidence>
<accession>A0A410DU01</accession>
<dbReference type="KEGG" id="cmah:C1I91_12965"/>
<evidence type="ECO:0000256" key="1">
    <source>
        <dbReference type="SAM" id="Phobius"/>
    </source>
</evidence>
<feature type="transmembrane region" description="Helical" evidence="1">
    <location>
        <begin position="75"/>
        <end position="97"/>
    </location>
</feature>
<keyword evidence="1" id="KW-1133">Transmembrane helix</keyword>
<evidence type="ECO:0000313" key="3">
    <source>
        <dbReference type="Proteomes" id="UP000286268"/>
    </source>
</evidence>
<dbReference type="Pfam" id="PF13630">
    <property type="entry name" value="SdpI"/>
    <property type="match status" value="1"/>
</dbReference>
<keyword evidence="3" id="KW-1185">Reference proteome</keyword>
<keyword evidence="1" id="KW-0812">Transmembrane</keyword>
<sequence>MSYFILSIVFLIAGIFLRSIKQKSITGIGYKTRSSMKNLDTWNEANKYCANILILGNIISVIVGASLLIKGYRNFAYCFWIIIISLVLACVFTEVHMTRVFNKDGSRK</sequence>
<evidence type="ECO:0008006" key="4">
    <source>
        <dbReference type="Google" id="ProtNLM"/>
    </source>
</evidence>
<organism evidence="2 3">
    <name type="scientific">Clostridium manihotivorum</name>
    <dbReference type="NCBI Taxonomy" id="2320868"/>
    <lineage>
        <taxon>Bacteria</taxon>
        <taxon>Bacillati</taxon>
        <taxon>Bacillota</taxon>
        <taxon>Clostridia</taxon>
        <taxon>Eubacteriales</taxon>
        <taxon>Clostridiaceae</taxon>
        <taxon>Clostridium</taxon>
    </lineage>
</organism>
<name>A0A410DU01_9CLOT</name>
<proteinExistence type="predicted"/>
<protein>
    <recommendedName>
        <fullName evidence="4">SdpI family protein</fullName>
    </recommendedName>
</protein>
<dbReference type="InterPro" id="IPR025962">
    <property type="entry name" value="SdpI/YhfL"/>
</dbReference>
<dbReference type="OrthoDB" id="3173919at2"/>
<reference evidence="2 3" key="1">
    <citation type="submission" date="2018-01" db="EMBL/GenBank/DDBJ databases">
        <title>Genome Sequencing and Assembly of Anaerobacter polyendosporus strain CT4.</title>
        <authorList>
            <person name="Tachaapaikoon C."/>
            <person name="Sutheeworapong S."/>
            <person name="Jenjaroenpun P."/>
            <person name="Wongsurawat T."/>
            <person name="Nookeaw I."/>
            <person name="Cheawchanlertfa P."/>
            <person name="Kosugi A."/>
            <person name="Cheevadhanarak S."/>
            <person name="Ratanakhanokchai K."/>
        </authorList>
    </citation>
    <scope>NUCLEOTIDE SEQUENCE [LARGE SCALE GENOMIC DNA]</scope>
    <source>
        <strain evidence="2 3">CT4</strain>
    </source>
</reference>
<dbReference type="AlphaFoldDB" id="A0A410DU01"/>
<keyword evidence="1" id="KW-0472">Membrane</keyword>